<feature type="signal peptide" evidence="2">
    <location>
        <begin position="1"/>
        <end position="24"/>
    </location>
</feature>
<keyword evidence="1" id="KW-0472">Membrane</keyword>
<evidence type="ECO:0000313" key="3">
    <source>
        <dbReference type="EMBL" id="OGY08124.1"/>
    </source>
</evidence>
<dbReference type="AlphaFoldDB" id="A0A1G1UYB1"/>
<proteinExistence type="predicted"/>
<feature type="chain" id="PRO_5009580940" evidence="2">
    <location>
        <begin position="25"/>
        <end position="171"/>
    </location>
</feature>
<protein>
    <submittedName>
        <fullName evidence="3">Uncharacterized protein</fullName>
    </submittedName>
</protein>
<dbReference type="Proteomes" id="UP000177967">
    <property type="component" value="Unassembled WGS sequence"/>
</dbReference>
<feature type="transmembrane region" description="Helical" evidence="1">
    <location>
        <begin position="136"/>
        <end position="157"/>
    </location>
</feature>
<dbReference type="EMBL" id="MHBW01000031">
    <property type="protein sequence ID" value="OGY08124.1"/>
    <property type="molecule type" value="Genomic_DNA"/>
</dbReference>
<reference evidence="3 4" key="1">
    <citation type="journal article" date="2016" name="Nat. Commun.">
        <title>Thousands of microbial genomes shed light on interconnected biogeochemical processes in an aquifer system.</title>
        <authorList>
            <person name="Anantharaman K."/>
            <person name="Brown C.T."/>
            <person name="Hug L.A."/>
            <person name="Sharon I."/>
            <person name="Castelle C.J."/>
            <person name="Probst A.J."/>
            <person name="Thomas B.C."/>
            <person name="Singh A."/>
            <person name="Wilkins M.J."/>
            <person name="Karaoz U."/>
            <person name="Brodie E.L."/>
            <person name="Williams K.H."/>
            <person name="Hubbard S.S."/>
            <person name="Banfield J.F."/>
        </authorList>
    </citation>
    <scope>NUCLEOTIDE SEQUENCE [LARGE SCALE GENOMIC DNA]</scope>
</reference>
<dbReference type="STRING" id="1797513.A2782_03880"/>
<evidence type="ECO:0000313" key="4">
    <source>
        <dbReference type="Proteomes" id="UP000177967"/>
    </source>
</evidence>
<keyword evidence="2" id="KW-0732">Signal</keyword>
<keyword evidence="1" id="KW-0812">Transmembrane</keyword>
<sequence>MKNLIFALTLFLSLVFFSASPASAQAGKTFDSEAECRMSRCPGACNNITVGDQPTFVCYTSTGGSGALFGKITPPARVAPEVSGLGNLISAILRLLVIAGGVWALFNFIIAGYQFIQAGGDAKAVGAAWARIWQSLVGVVIIAASFLFAAIIGQIFFGDATAILKPQLITP</sequence>
<keyword evidence="1" id="KW-1133">Transmembrane helix</keyword>
<feature type="transmembrane region" description="Helical" evidence="1">
    <location>
        <begin position="91"/>
        <end position="116"/>
    </location>
</feature>
<gene>
    <name evidence="3" type="ORF">A2782_03880</name>
</gene>
<evidence type="ECO:0000256" key="1">
    <source>
        <dbReference type="SAM" id="Phobius"/>
    </source>
</evidence>
<name>A0A1G1UYB1_9BACT</name>
<evidence type="ECO:0000256" key="2">
    <source>
        <dbReference type="SAM" id="SignalP"/>
    </source>
</evidence>
<accession>A0A1G1UYB1</accession>
<organism evidence="3 4">
    <name type="scientific">Candidatus Blackburnbacteria bacterium RIFCSPHIGHO2_01_FULL_43_15b</name>
    <dbReference type="NCBI Taxonomy" id="1797513"/>
    <lineage>
        <taxon>Bacteria</taxon>
        <taxon>Candidatus Blackburniibacteriota</taxon>
    </lineage>
</organism>
<comment type="caution">
    <text evidence="3">The sequence shown here is derived from an EMBL/GenBank/DDBJ whole genome shotgun (WGS) entry which is preliminary data.</text>
</comment>